<evidence type="ECO:0000256" key="7">
    <source>
        <dbReference type="ARBA" id="ARBA00038030"/>
    </source>
</evidence>
<evidence type="ECO:0000256" key="4">
    <source>
        <dbReference type="ARBA" id="ARBA00022803"/>
    </source>
</evidence>
<gene>
    <name evidence="9" type="ORF">FRZ67_10955</name>
</gene>
<evidence type="ECO:0000256" key="5">
    <source>
        <dbReference type="ARBA" id="ARBA00022989"/>
    </source>
</evidence>
<dbReference type="RefSeq" id="WP_147189596.1">
    <property type="nucleotide sequence ID" value="NZ_CP042435.1"/>
</dbReference>
<evidence type="ECO:0000313" key="9">
    <source>
        <dbReference type="EMBL" id="QEC67789.1"/>
    </source>
</evidence>
<dbReference type="EMBL" id="CP042435">
    <property type="protein sequence ID" value="QEC67789.1"/>
    <property type="molecule type" value="Genomic_DNA"/>
</dbReference>
<keyword evidence="3" id="KW-0677">Repeat</keyword>
<keyword evidence="10" id="KW-1185">Reference proteome</keyword>
<evidence type="ECO:0000256" key="1">
    <source>
        <dbReference type="ARBA" id="ARBA00004167"/>
    </source>
</evidence>
<proteinExistence type="inferred from homology"/>
<evidence type="ECO:0000256" key="6">
    <source>
        <dbReference type="ARBA" id="ARBA00023136"/>
    </source>
</evidence>
<keyword evidence="6" id="KW-0472">Membrane</keyword>
<dbReference type="Proteomes" id="UP000321533">
    <property type="component" value="Chromosome"/>
</dbReference>
<keyword evidence="4" id="KW-0802">TPR repeat</keyword>
<comment type="similarity">
    <text evidence="7">Belongs to the Tom70 family.</text>
</comment>
<reference evidence="9 10" key="1">
    <citation type="journal article" date="2016" name="Int. J. Syst. Evol. Microbiol.">
        <title>Panacibacter ginsenosidivorans gen. nov., sp. nov., with ginsenoside converting activity isolated from soil of a ginseng field.</title>
        <authorList>
            <person name="Siddiqi M.Z."/>
            <person name="Muhammad Shafi S."/>
            <person name="Choi K.D."/>
            <person name="Im W.T."/>
        </authorList>
    </citation>
    <scope>NUCLEOTIDE SEQUENCE [LARGE SCALE GENOMIC DNA]</scope>
    <source>
        <strain evidence="9 10">Gsoil1550</strain>
    </source>
</reference>
<name>A0A5B8V977_9BACT</name>
<accession>A0A5B8V977</accession>
<dbReference type="AlphaFoldDB" id="A0A5B8V977"/>
<dbReference type="InterPro" id="IPR011990">
    <property type="entry name" value="TPR-like_helical_dom_sf"/>
</dbReference>
<evidence type="ECO:0000313" key="10">
    <source>
        <dbReference type="Proteomes" id="UP000321533"/>
    </source>
</evidence>
<dbReference type="PANTHER" id="PTHR46208:SF1">
    <property type="entry name" value="MITOCHONDRIAL IMPORT RECEPTOR SUBUNIT TOM70"/>
    <property type="match status" value="1"/>
</dbReference>
<organism evidence="9 10">
    <name type="scientific">Panacibacter ginsenosidivorans</name>
    <dbReference type="NCBI Taxonomy" id="1813871"/>
    <lineage>
        <taxon>Bacteria</taxon>
        <taxon>Pseudomonadati</taxon>
        <taxon>Bacteroidota</taxon>
        <taxon>Chitinophagia</taxon>
        <taxon>Chitinophagales</taxon>
        <taxon>Chitinophagaceae</taxon>
        <taxon>Panacibacter</taxon>
    </lineage>
</organism>
<feature type="signal peptide" evidence="8">
    <location>
        <begin position="1"/>
        <end position="21"/>
    </location>
</feature>
<dbReference type="OrthoDB" id="656781at2"/>
<dbReference type="GO" id="GO:0030943">
    <property type="term" value="F:mitochondrion targeting sequence binding"/>
    <property type="evidence" value="ECO:0007669"/>
    <property type="project" value="TreeGrafter"/>
</dbReference>
<feature type="chain" id="PRO_5022902119" evidence="8">
    <location>
        <begin position="22"/>
        <end position="273"/>
    </location>
</feature>
<evidence type="ECO:0000256" key="3">
    <source>
        <dbReference type="ARBA" id="ARBA00022737"/>
    </source>
</evidence>
<dbReference type="InterPro" id="IPR019734">
    <property type="entry name" value="TPR_rpt"/>
</dbReference>
<dbReference type="SUPFAM" id="SSF48452">
    <property type="entry name" value="TPR-like"/>
    <property type="match status" value="1"/>
</dbReference>
<keyword evidence="5" id="KW-1133">Transmembrane helix</keyword>
<keyword evidence="8" id="KW-0732">Signal</keyword>
<evidence type="ECO:0000256" key="8">
    <source>
        <dbReference type="SAM" id="SignalP"/>
    </source>
</evidence>
<dbReference type="GO" id="GO:0008320">
    <property type="term" value="F:protein transmembrane transporter activity"/>
    <property type="evidence" value="ECO:0007669"/>
    <property type="project" value="TreeGrafter"/>
</dbReference>
<comment type="subcellular location">
    <subcellularLocation>
        <location evidence="1">Membrane</location>
        <topology evidence="1">Single-pass membrane protein</topology>
    </subcellularLocation>
</comment>
<dbReference type="GO" id="GO:0016020">
    <property type="term" value="C:membrane"/>
    <property type="evidence" value="ECO:0007669"/>
    <property type="project" value="UniProtKB-SubCell"/>
</dbReference>
<keyword evidence="2" id="KW-0812">Transmembrane</keyword>
<dbReference type="SMART" id="SM00028">
    <property type="entry name" value="TPR"/>
    <property type="match status" value="4"/>
</dbReference>
<evidence type="ECO:0000256" key="2">
    <source>
        <dbReference type="ARBA" id="ARBA00022692"/>
    </source>
</evidence>
<dbReference type="Gene3D" id="1.25.40.10">
    <property type="entry name" value="Tetratricopeptide repeat domain"/>
    <property type="match status" value="2"/>
</dbReference>
<dbReference type="PANTHER" id="PTHR46208">
    <property type="entry name" value="MITOCHONDRIAL IMPORT RECEPTOR SUBUNIT TOM70"/>
    <property type="match status" value="1"/>
</dbReference>
<dbReference type="GO" id="GO:0030150">
    <property type="term" value="P:protein import into mitochondrial matrix"/>
    <property type="evidence" value="ECO:0007669"/>
    <property type="project" value="TreeGrafter"/>
</dbReference>
<sequence length="273" mass="29965">MKTYPLLLIISASLFFVQCRSGLVTMTNSCYNAIQQGEQANKSGNYSNALDQFNQVLDQCKAYDAKEKAYAGKAAALNGLQRYNEALDAAIQGLVINKTSVDNLFEKATAELGLKKTTDAKASFSTIIDLTQKNQNVKDRATIYAKMAEIDLKQNMQADALNNIQQAIALDADNNDFYMQRGDIKTAQGDFTAAIADYDLAIARGKNDTEAWKAKSVTYVKSYQQKYNTTDAKQLASKISSSDKQILCGEIAKAKAKGVKDINIDLLELSLCK</sequence>
<protein>
    <submittedName>
        <fullName evidence="9">Uncharacterized protein</fullName>
    </submittedName>
</protein>
<dbReference type="KEGG" id="pgin:FRZ67_10955"/>